<dbReference type="RefSeq" id="WP_322879014.1">
    <property type="nucleotide sequence ID" value="NZ_JAVMIP010000016.1"/>
</dbReference>
<gene>
    <name evidence="2" type="ORF">RIF25_13325</name>
</gene>
<dbReference type="Proteomes" id="UP001268256">
    <property type="component" value="Unassembled WGS sequence"/>
</dbReference>
<dbReference type="GO" id="GO:0003677">
    <property type="term" value="F:DNA binding"/>
    <property type="evidence" value="ECO:0007669"/>
    <property type="project" value="InterPro"/>
</dbReference>
<sequence length="82" mass="8959">MPNPGLALDAILKRFGITGASIARRAGITQQTMNRYRHGGNMNLDTFQRISQALPDAAAIAWYVSISGKELVYVKPIESKPT</sequence>
<dbReference type="SUPFAM" id="SSF47413">
    <property type="entry name" value="lambda repressor-like DNA-binding domains"/>
    <property type="match status" value="1"/>
</dbReference>
<name>A0AAE4FT75_9CYAN</name>
<reference evidence="3" key="1">
    <citation type="submission" date="2023-07" db="EMBL/GenBank/DDBJ databases">
        <authorList>
            <person name="Luz R."/>
            <person name="Cordeiro R."/>
            <person name="Fonseca A."/>
            <person name="Goncalves V."/>
        </authorList>
    </citation>
    <scope>NUCLEOTIDE SEQUENCE [LARGE SCALE GENOMIC DNA]</scope>
    <source>
        <strain evidence="3">BACA0444</strain>
    </source>
</reference>
<dbReference type="Gene3D" id="1.10.260.40">
    <property type="entry name" value="lambda repressor-like DNA-binding domains"/>
    <property type="match status" value="1"/>
</dbReference>
<dbReference type="AlphaFoldDB" id="A0AAE4FT75"/>
<feature type="domain" description="HTH cro/C1-type" evidence="1">
    <location>
        <begin position="8"/>
        <end position="54"/>
    </location>
</feature>
<protein>
    <submittedName>
        <fullName evidence="2">Helix-turn-helix transcriptional regulator</fullName>
    </submittedName>
</protein>
<dbReference type="InterPro" id="IPR010982">
    <property type="entry name" value="Lambda_DNA-bd_dom_sf"/>
</dbReference>
<dbReference type="Pfam" id="PF13443">
    <property type="entry name" value="HTH_26"/>
    <property type="match status" value="1"/>
</dbReference>
<proteinExistence type="predicted"/>
<comment type="caution">
    <text evidence="2">The sequence shown here is derived from an EMBL/GenBank/DDBJ whole genome shotgun (WGS) entry which is preliminary data.</text>
</comment>
<dbReference type="CDD" id="cd00093">
    <property type="entry name" value="HTH_XRE"/>
    <property type="match status" value="1"/>
</dbReference>
<dbReference type="InterPro" id="IPR001387">
    <property type="entry name" value="Cro/C1-type_HTH"/>
</dbReference>
<evidence type="ECO:0000313" key="2">
    <source>
        <dbReference type="EMBL" id="MDS3861785.1"/>
    </source>
</evidence>
<organism evidence="2 3">
    <name type="scientific">Pseudocalidococcus azoricus BACA0444</name>
    <dbReference type="NCBI Taxonomy" id="2918990"/>
    <lineage>
        <taxon>Bacteria</taxon>
        <taxon>Bacillati</taxon>
        <taxon>Cyanobacteriota</taxon>
        <taxon>Cyanophyceae</taxon>
        <taxon>Acaryochloridales</taxon>
        <taxon>Thermosynechococcaceae</taxon>
        <taxon>Pseudocalidococcus</taxon>
        <taxon>Pseudocalidococcus azoricus</taxon>
    </lineage>
</organism>
<accession>A0AAE4FT75</accession>
<evidence type="ECO:0000313" key="3">
    <source>
        <dbReference type="Proteomes" id="UP001268256"/>
    </source>
</evidence>
<keyword evidence="3" id="KW-1185">Reference proteome</keyword>
<dbReference type="EMBL" id="JAVMIP010000016">
    <property type="protein sequence ID" value="MDS3861785.1"/>
    <property type="molecule type" value="Genomic_DNA"/>
</dbReference>
<evidence type="ECO:0000259" key="1">
    <source>
        <dbReference type="Pfam" id="PF13443"/>
    </source>
</evidence>